<sequence length="74" mass="8514">MKLYYYIIINCFSPYVMASWTAHIEGGPKRVNHAAVCIDGYIYSFGGYCTGDDFGVRQDIDIHVYNTASYKWDK</sequence>
<dbReference type="EMBL" id="VXIV02003320">
    <property type="protein sequence ID" value="KAF6018335.1"/>
    <property type="molecule type" value="Genomic_DNA"/>
</dbReference>
<dbReference type="InterPro" id="IPR011498">
    <property type="entry name" value="Kelch_2"/>
</dbReference>
<keyword evidence="2" id="KW-1185">Reference proteome</keyword>
<dbReference type="AlphaFoldDB" id="A0A7J7IWZ0"/>
<dbReference type="OrthoDB" id="432528at2759"/>
<proteinExistence type="predicted"/>
<evidence type="ECO:0000313" key="2">
    <source>
        <dbReference type="Proteomes" id="UP000593567"/>
    </source>
</evidence>
<evidence type="ECO:0000313" key="1">
    <source>
        <dbReference type="EMBL" id="KAF6018335.1"/>
    </source>
</evidence>
<protein>
    <submittedName>
        <fullName evidence="1">KLHDC3</fullName>
    </submittedName>
</protein>
<name>A0A7J7IWZ0_BUGNE</name>
<dbReference type="Gene3D" id="2.120.10.80">
    <property type="entry name" value="Kelch-type beta propeller"/>
    <property type="match status" value="1"/>
</dbReference>
<dbReference type="SUPFAM" id="SSF117281">
    <property type="entry name" value="Kelch motif"/>
    <property type="match status" value="1"/>
</dbReference>
<dbReference type="InterPro" id="IPR052637">
    <property type="entry name" value="KLHDC3-like"/>
</dbReference>
<dbReference type="GO" id="GO:0005737">
    <property type="term" value="C:cytoplasm"/>
    <property type="evidence" value="ECO:0007669"/>
    <property type="project" value="TreeGrafter"/>
</dbReference>
<dbReference type="PANTHER" id="PTHR46461">
    <property type="entry name" value="KELCH DOMAIN-CONTAINING PROTEIN 3"/>
    <property type="match status" value="1"/>
</dbReference>
<dbReference type="GO" id="GO:0003682">
    <property type="term" value="F:chromatin binding"/>
    <property type="evidence" value="ECO:0007669"/>
    <property type="project" value="InterPro"/>
</dbReference>
<comment type="caution">
    <text evidence="1">The sequence shown here is derived from an EMBL/GenBank/DDBJ whole genome shotgun (WGS) entry which is preliminary data.</text>
</comment>
<reference evidence="1" key="1">
    <citation type="submission" date="2020-06" db="EMBL/GenBank/DDBJ databases">
        <title>Draft genome of Bugula neritina, a colonial animal packing powerful symbionts and potential medicines.</title>
        <authorList>
            <person name="Rayko M."/>
        </authorList>
    </citation>
    <scope>NUCLEOTIDE SEQUENCE [LARGE SCALE GENOMIC DNA]</scope>
    <source>
        <strain evidence="1">Kwan_BN1</strain>
    </source>
</reference>
<gene>
    <name evidence="1" type="ORF">EB796_023362</name>
</gene>
<dbReference type="PANTHER" id="PTHR46461:SF1">
    <property type="entry name" value="KELCH DOMAIN-CONTAINING PROTEIN 3"/>
    <property type="match status" value="1"/>
</dbReference>
<organism evidence="1 2">
    <name type="scientific">Bugula neritina</name>
    <name type="common">Brown bryozoan</name>
    <name type="synonym">Sertularia neritina</name>
    <dbReference type="NCBI Taxonomy" id="10212"/>
    <lineage>
        <taxon>Eukaryota</taxon>
        <taxon>Metazoa</taxon>
        <taxon>Spiralia</taxon>
        <taxon>Lophotrochozoa</taxon>
        <taxon>Bryozoa</taxon>
        <taxon>Gymnolaemata</taxon>
        <taxon>Cheilostomatida</taxon>
        <taxon>Flustrina</taxon>
        <taxon>Buguloidea</taxon>
        <taxon>Bugulidae</taxon>
        <taxon>Bugula</taxon>
    </lineage>
</organism>
<dbReference type="InterPro" id="IPR015915">
    <property type="entry name" value="Kelch-typ_b-propeller"/>
</dbReference>
<dbReference type="Proteomes" id="UP000593567">
    <property type="component" value="Unassembled WGS sequence"/>
</dbReference>
<accession>A0A7J7IWZ0</accession>
<dbReference type="Pfam" id="PF07646">
    <property type="entry name" value="Kelch_2"/>
    <property type="match status" value="1"/>
</dbReference>